<organism evidence="13 14">
    <name type="scientific">Tropilaelaps mercedesae</name>
    <dbReference type="NCBI Taxonomy" id="418985"/>
    <lineage>
        <taxon>Eukaryota</taxon>
        <taxon>Metazoa</taxon>
        <taxon>Ecdysozoa</taxon>
        <taxon>Arthropoda</taxon>
        <taxon>Chelicerata</taxon>
        <taxon>Arachnida</taxon>
        <taxon>Acari</taxon>
        <taxon>Parasitiformes</taxon>
        <taxon>Mesostigmata</taxon>
        <taxon>Gamasina</taxon>
        <taxon>Dermanyssoidea</taxon>
        <taxon>Laelapidae</taxon>
        <taxon>Tropilaelaps</taxon>
    </lineage>
</organism>
<evidence type="ECO:0000256" key="2">
    <source>
        <dbReference type="ARBA" id="ARBA00005074"/>
    </source>
</evidence>
<feature type="transmembrane region" description="Helical" evidence="12">
    <location>
        <begin position="136"/>
        <end position="154"/>
    </location>
</feature>
<feature type="transmembrane region" description="Helical" evidence="12">
    <location>
        <begin position="6"/>
        <end position="22"/>
    </location>
</feature>
<dbReference type="STRING" id="418985.A0A1V9XDI6"/>
<dbReference type="Pfam" id="PF03062">
    <property type="entry name" value="MBOAT"/>
    <property type="match status" value="1"/>
</dbReference>
<feature type="compositionally biased region" description="Basic and acidic residues" evidence="11">
    <location>
        <begin position="268"/>
        <end position="280"/>
    </location>
</feature>
<dbReference type="AlphaFoldDB" id="A0A1V9XDI6"/>
<keyword evidence="6 12" id="KW-1133">Transmembrane helix</keyword>
<dbReference type="GO" id="GO:0071617">
    <property type="term" value="F:lysophospholipid acyltransferase activity"/>
    <property type="evidence" value="ECO:0007669"/>
    <property type="project" value="TreeGrafter"/>
</dbReference>
<dbReference type="InterPro" id="IPR049941">
    <property type="entry name" value="LPLAT_7/PORCN-like"/>
</dbReference>
<proteinExistence type="inferred from homology"/>
<feature type="region of interest" description="Disordered" evidence="11">
    <location>
        <begin position="268"/>
        <end position="289"/>
    </location>
</feature>
<keyword evidence="8 13" id="KW-0012">Acyltransferase</keyword>
<dbReference type="GO" id="GO:0044233">
    <property type="term" value="C:mitochondria-associated endoplasmic reticulum membrane contact site"/>
    <property type="evidence" value="ECO:0007669"/>
    <property type="project" value="TreeGrafter"/>
</dbReference>
<evidence type="ECO:0000256" key="1">
    <source>
        <dbReference type="ARBA" id="ARBA00004141"/>
    </source>
</evidence>
<dbReference type="InterPro" id="IPR004299">
    <property type="entry name" value="MBOAT_fam"/>
</dbReference>
<evidence type="ECO:0000256" key="8">
    <source>
        <dbReference type="ARBA" id="ARBA00023315"/>
    </source>
</evidence>
<evidence type="ECO:0000256" key="5">
    <source>
        <dbReference type="ARBA" id="ARBA00022692"/>
    </source>
</evidence>
<comment type="similarity">
    <text evidence="3">Belongs to the membrane-bound acyltransferase family.</text>
</comment>
<evidence type="ECO:0000256" key="11">
    <source>
        <dbReference type="SAM" id="MobiDB-lite"/>
    </source>
</evidence>
<keyword evidence="5 12" id="KW-0812">Transmembrane</keyword>
<evidence type="ECO:0000313" key="14">
    <source>
        <dbReference type="Proteomes" id="UP000192247"/>
    </source>
</evidence>
<feature type="transmembrane region" description="Helical" evidence="12">
    <location>
        <begin position="180"/>
        <end position="199"/>
    </location>
</feature>
<sequence>MKDEFFYAGFLSGHIAFGALYMDKIPLAQRRSVCSLIGLATSVLLMGWDFLHQLALTLATIVIIVLHRRTKAFSLCGALNCICFGHLFYFRFYCENNFSNMIMMLLVLRMAGLGWELCDSGPRDDSTPMHVSVQDIVHYSFSYIGLLAGPYIRFRTFMDFMDGVCPTTFDERRHFLMARLLKFPLFSMVFIASLVIAPVEPAKTIEFHDQAGFLYTIWYMLAMFAGFRSRLYGGFVLAECSCIASGMGAYPEHWINRSGEGPTRRKMFSDFDSDNRKESEPSCGDRTCSNESFQREAEAIDFETVVNFDAWGCESAPTIKETMRAWNKTVQYWLAVNCYKRVPFRSRAVRMAVTLAVSAFWHGVSPGYYLCFITMVFFATAEDYIVTHFSDRSSFVVPTGLVGRLLFAQIKMAVFAYLGIAFVMVRLPEILQFYWNLYFIGHLAVIVILAYFTVTLNKVKRATD</sequence>
<accession>A0A1V9XDI6</accession>
<feature type="transmembrane region" description="Helical" evidence="12">
    <location>
        <begin position="406"/>
        <end position="427"/>
    </location>
</feature>
<evidence type="ECO:0000256" key="10">
    <source>
        <dbReference type="ARBA" id="ARBA00093678"/>
    </source>
</evidence>
<keyword evidence="7 12" id="KW-0472">Membrane</keyword>
<dbReference type="PANTHER" id="PTHR13906">
    <property type="entry name" value="PORCUPINE"/>
    <property type="match status" value="1"/>
</dbReference>
<dbReference type="GO" id="GO:0016020">
    <property type="term" value="C:membrane"/>
    <property type="evidence" value="ECO:0007669"/>
    <property type="project" value="UniProtKB-SubCell"/>
</dbReference>
<dbReference type="FunCoup" id="A0A1V9XDI6">
    <property type="interactions" value="584"/>
</dbReference>
<dbReference type="OrthoDB" id="7663182at2759"/>
<gene>
    <name evidence="13" type="ORF">BIW11_10958</name>
</gene>
<keyword evidence="14" id="KW-1185">Reference proteome</keyword>
<dbReference type="InParanoid" id="A0A1V9XDI6"/>
<dbReference type="GO" id="GO:0030258">
    <property type="term" value="P:lipid modification"/>
    <property type="evidence" value="ECO:0007669"/>
    <property type="project" value="TreeGrafter"/>
</dbReference>
<reference evidence="13 14" key="1">
    <citation type="journal article" date="2017" name="Gigascience">
        <title>Draft genome of the honey bee ectoparasitic mite, Tropilaelaps mercedesae, is shaped by the parasitic life history.</title>
        <authorList>
            <person name="Dong X."/>
            <person name="Armstrong S.D."/>
            <person name="Xia D."/>
            <person name="Makepeace B.L."/>
            <person name="Darby A.C."/>
            <person name="Kadowaki T."/>
        </authorList>
    </citation>
    <scope>NUCLEOTIDE SEQUENCE [LARGE SCALE GENOMIC DNA]</scope>
    <source>
        <strain evidence="13">Wuxi-XJTLU</strain>
    </source>
</reference>
<dbReference type="Proteomes" id="UP000192247">
    <property type="component" value="Unassembled WGS sequence"/>
</dbReference>
<comment type="pathway">
    <text evidence="9">Phospholipid metabolism.</text>
</comment>
<evidence type="ECO:0000256" key="12">
    <source>
        <dbReference type="SAM" id="Phobius"/>
    </source>
</evidence>
<evidence type="ECO:0000256" key="6">
    <source>
        <dbReference type="ARBA" id="ARBA00022989"/>
    </source>
</evidence>
<feature type="transmembrane region" description="Helical" evidence="12">
    <location>
        <begin position="433"/>
        <end position="454"/>
    </location>
</feature>
<comment type="pathway">
    <text evidence="2">Lipid metabolism; phospholipid metabolism.</text>
</comment>
<feature type="transmembrane region" description="Helical" evidence="12">
    <location>
        <begin position="211"/>
        <end position="227"/>
    </location>
</feature>
<comment type="caution">
    <text evidence="13">The sequence shown here is derived from an EMBL/GenBank/DDBJ whole genome shotgun (WGS) entry which is preliminary data.</text>
</comment>
<evidence type="ECO:0000256" key="3">
    <source>
        <dbReference type="ARBA" id="ARBA00010323"/>
    </source>
</evidence>
<evidence type="ECO:0000256" key="7">
    <source>
        <dbReference type="ARBA" id="ARBA00023136"/>
    </source>
</evidence>
<dbReference type="PANTHER" id="PTHR13906:SF16">
    <property type="entry name" value="LYSOPHOSPHOLIPID ACYLTRANSFERASE 7"/>
    <property type="match status" value="1"/>
</dbReference>
<dbReference type="EMBL" id="MNPL01014450">
    <property type="protein sequence ID" value="OQR71496.1"/>
    <property type="molecule type" value="Genomic_DNA"/>
</dbReference>
<dbReference type="GO" id="GO:0006661">
    <property type="term" value="P:phosphatidylinositol biosynthetic process"/>
    <property type="evidence" value="ECO:0007669"/>
    <property type="project" value="TreeGrafter"/>
</dbReference>
<feature type="transmembrane region" description="Helical" evidence="12">
    <location>
        <begin position="43"/>
        <end position="66"/>
    </location>
</feature>
<feature type="transmembrane region" description="Helical" evidence="12">
    <location>
        <begin position="72"/>
        <end position="90"/>
    </location>
</feature>
<protein>
    <recommendedName>
        <fullName evidence="10">Lysophospholipid acyltransferase 7</fullName>
    </recommendedName>
</protein>
<evidence type="ECO:0000313" key="13">
    <source>
        <dbReference type="EMBL" id="OQR71496.1"/>
    </source>
</evidence>
<feature type="transmembrane region" description="Helical" evidence="12">
    <location>
        <begin position="367"/>
        <end position="386"/>
    </location>
</feature>
<keyword evidence="4 13" id="KW-0808">Transferase</keyword>
<comment type="subcellular location">
    <subcellularLocation>
        <location evidence="1">Membrane</location>
        <topology evidence="1">Multi-pass membrane protein</topology>
    </subcellularLocation>
</comment>
<evidence type="ECO:0000256" key="9">
    <source>
        <dbReference type="ARBA" id="ARBA00025707"/>
    </source>
</evidence>
<name>A0A1V9XDI6_9ACAR</name>
<evidence type="ECO:0000256" key="4">
    <source>
        <dbReference type="ARBA" id="ARBA00022679"/>
    </source>
</evidence>